<keyword evidence="3" id="KW-1185">Reference proteome</keyword>
<accession>D5UHS3</accession>
<dbReference type="Pfam" id="PF00485">
    <property type="entry name" value="PRK"/>
    <property type="match status" value="1"/>
</dbReference>
<dbReference type="InterPro" id="IPR027417">
    <property type="entry name" value="P-loop_NTPase"/>
</dbReference>
<dbReference type="GO" id="GO:0016301">
    <property type="term" value="F:kinase activity"/>
    <property type="evidence" value="ECO:0007669"/>
    <property type="project" value="UniProtKB-KW"/>
</dbReference>
<dbReference type="Gene3D" id="3.40.50.300">
    <property type="entry name" value="P-loop containing nucleotide triphosphate hydrolases"/>
    <property type="match status" value="1"/>
</dbReference>
<keyword evidence="2" id="KW-0808">Transferase</keyword>
<dbReference type="eggNOG" id="COG0572">
    <property type="taxonomic scope" value="Bacteria"/>
</dbReference>
<evidence type="ECO:0000313" key="3">
    <source>
        <dbReference type="Proteomes" id="UP000000849"/>
    </source>
</evidence>
<reference evidence="2 3" key="1">
    <citation type="journal article" date="2010" name="Stand. Genomic Sci.">
        <title>Complete genome sequence of Cellulomonas flavigena type strain (134).</title>
        <authorList>
            <person name="Abt B."/>
            <person name="Foster B."/>
            <person name="Lapidus A."/>
            <person name="Clum A."/>
            <person name="Sun H."/>
            <person name="Pukall R."/>
            <person name="Lucas S."/>
            <person name="Glavina Del Rio T."/>
            <person name="Nolan M."/>
            <person name="Tice H."/>
            <person name="Cheng J.F."/>
            <person name="Pitluck S."/>
            <person name="Liolios K."/>
            <person name="Ivanova N."/>
            <person name="Mavromatis K."/>
            <person name="Ovchinnikova G."/>
            <person name="Pati A."/>
            <person name="Goodwin L."/>
            <person name="Chen A."/>
            <person name="Palaniappan K."/>
            <person name="Land M."/>
            <person name="Hauser L."/>
            <person name="Chang Y.J."/>
            <person name="Jeffries C.D."/>
            <person name="Rohde M."/>
            <person name="Goker M."/>
            <person name="Woyke T."/>
            <person name="Bristow J."/>
            <person name="Eisen J.A."/>
            <person name="Markowitz V."/>
            <person name="Hugenholtz P."/>
            <person name="Kyrpides N.C."/>
            <person name="Klenk H.P."/>
        </authorList>
    </citation>
    <scope>NUCLEOTIDE SEQUENCE [LARGE SCALE GENOMIC DNA]</scope>
    <source>
        <strain evidence="3">ATCC 482 / DSM 20109 / BCRC 11376 / JCM 18109 / NBRC 3775 / NCIMB 8073 / NRS 134</strain>
    </source>
</reference>
<dbReference type="HOGENOM" id="CLU_090613_0_0_11"/>
<protein>
    <submittedName>
        <fullName evidence="2">Uridine kinase</fullName>
    </submittedName>
</protein>
<gene>
    <name evidence="2" type="ordered locus">Cfla_0431</name>
</gene>
<sequence length="207" mass="22836">MSLDDVVSRIHAAVPAQTRALVAIDGVGASGKTTLATALARHITTRPVLVLHVDDFFNVAAVRHARGRTSAEGFWLDAINTSALRSALDHLSAEGEGLYRAASIDHRSGRSWDPPRQAAAPRALVLVEGVFLHRDELVDYWDFSVWLDVAPDEAARRMVQRDGLDPDDPRLERYEGAQRLYVERARPRERASVVIDMTKPSAPRVVA</sequence>
<evidence type="ECO:0000313" key="2">
    <source>
        <dbReference type="EMBL" id="ADG73347.1"/>
    </source>
</evidence>
<dbReference type="OrthoDB" id="572586at2"/>
<evidence type="ECO:0000259" key="1">
    <source>
        <dbReference type="Pfam" id="PF00485"/>
    </source>
</evidence>
<dbReference type="EMBL" id="CP001964">
    <property type="protein sequence ID" value="ADG73347.1"/>
    <property type="molecule type" value="Genomic_DNA"/>
</dbReference>
<dbReference type="STRING" id="446466.Cfla_0431"/>
<dbReference type="GO" id="GO:0005524">
    <property type="term" value="F:ATP binding"/>
    <property type="evidence" value="ECO:0007669"/>
    <property type="project" value="InterPro"/>
</dbReference>
<organism evidence="2 3">
    <name type="scientific">Cellulomonas flavigena (strain ATCC 482 / DSM 20109 / BCRC 11376 / JCM 18109 / NBRC 3775 / NCIMB 8073 / NRS 134)</name>
    <dbReference type="NCBI Taxonomy" id="446466"/>
    <lineage>
        <taxon>Bacteria</taxon>
        <taxon>Bacillati</taxon>
        <taxon>Actinomycetota</taxon>
        <taxon>Actinomycetes</taxon>
        <taxon>Micrococcales</taxon>
        <taxon>Cellulomonadaceae</taxon>
        <taxon>Cellulomonas</taxon>
    </lineage>
</organism>
<dbReference type="Proteomes" id="UP000000849">
    <property type="component" value="Chromosome"/>
</dbReference>
<dbReference type="PANTHER" id="PTHR10285">
    <property type="entry name" value="URIDINE KINASE"/>
    <property type="match status" value="1"/>
</dbReference>
<name>D5UHS3_CELFN</name>
<dbReference type="InterPro" id="IPR006083">
    <property type="entry name" value="PRK/URK"/>
</dbReference>
<dbReference type="SUPFAM" id="SSF52540">
    <property type="entry name" value="P-loop containing nucleoside triphosphate hydrolases"/>
    <property type="match status" value="1"/>
</dbReference>
<dbReference type="AlphaFoldDB" id="D5UHS3"/>
<dbReference type="RefSeq" id="WP_013115681.1">
    <property type="nucleotide sequence ID" value="NC_014151.1"/>
</dbReference>
<proteinExistence type="predicted"/>
<keyword evidence="2" id="KW-0418">Kinase</keyword>
<feature type="domain" description="Phosphoribulokinase/uridine kinase" evidence="1">
    <location>
        <begin position="22"/>
        <end position="162"/>
    </location>
</feature>
<dbReference type="KEGG" id="cfl:Cfla_0431"/>